<feature type="compositionally biased region" description="Acidic residues" evidence="1">
    <location>
        <begin position="107"/>
        <end position="124"/>
    </location>
</feature>
<feature type="compositionally biased region" description="Basic and acidic residues" evidence="1">
    <location>
        <begin position="743"/>
        <end position="777"/>
    </location>
</feature>
<feature type="compositionally biased region" description="Basic and acidic residues" evidence="1">
    <location>
        <begin position="653"/>
        <end position="670"/>
    </location>
</feature>
<protein>
    <submittedName>
        <fullName evidence="2">Uncharacterized protein</fullName>
    </submittedName>
</protein>
<evidence type="ECO:0000313" key="4">
    <source>
        <dbReference type="Proteomes" id="UP001152797"/>
    </source>
</evidence>
<feature type="region of interest" description="Disordered" evidence="1">
    <location>
        <begin position="1166"/>
        <end position="1210"/>
    </location>
</feature>
<feature type="compositionally biased region" description="Basic and acidic residues" evidence="1">
    <location>
        <begin position="423"/>
        <end position="460"/>
    </location>
</feature>
<dbReference type="Proteomes" id="UP001152797">
    <property type="component" value="Unassembled WGS sequence"/>
</dbReference>
<feature type="compositionally biased region" description="Acidic residues" evidence="1">
    <location>
        <begin position="264"/>
        <end position="274"/>
    </location>
</feature>
<feature type="compositionally biased region" description="Basic and acidic residues" evidence="1">
    <location>
        <begin position="1201"/>
        <end position="1210"/>
    </location>
</feature>
<name>A0A9P1DT94_9DINO</name>
<dbReference type="EMBL" id="CAMXCT010006545">
    <property type="protein sequence ID" value="CAI4015728.1"/>
    <property type="molecule type" value="Genomic_DNA"/>
</dbReference>
<organism evidence="2">
    <name type="scientific">Cladocopium goreaui</name>
    <dbReference type="NCBI Taxonomy" id="2562237"/>
    <lineage>
        <taxon>Eukaryota</taxon>
        <taxon>Sar</taxon>
        <taxon>Alveolata</taxon>
        <taxon>Dinophyceae</taxon>
        <taxon>Suessiales</taxon>
        <taxon>Symbiodiniaceae</taxon>
        <taxon>Cladocopium</taxon>
    </lineage>
</organism>
<gene>
    <name evidence="2" type="ORF">C1SCF055_LOCUS40541</name>
</gene>
<feature type="region of interest" description="Disordered" evidence="1">
    <location>
        <begin position="694"/>
        <end position="809"/>
    </location>
</feature>
<evidence type="ECO:0000313" key="2">
    <source>
        <dbReference type="EMBL" id="CAI4015728.1"/>
    </source>
</evidence>
<feature type="compositionally biased region" description="Basic and acidic residues" evidence="1">
    <location>
        <begin position="725"/>
        <end position="735"/>
    </location>
</feature>
<feature type="region of interest" description="Disordered" evidence="1">
    <location>
        <begin position="1079"/>
        <end position="1149"/>
    </location>
</feature>
<accession>A0A9P1DT94</accession>
<feature type="region of interest" description="Disordered" evidence="1">
    <location>
        <begin position="101"/>
        <end position="167"/>
    </location>
</feature>
<dbReference type="EMBL" id="CAMXCT020006545">
    <property type="protein sequence ID" value="CAL1169103.1"/>
    <property type="molecule type" value="Genomic_DNA"/>
</dbReference>
<feature type="compositionally biased region" description="Basic and acidic residues" evidence="1">
    <location>
        <begin position="389"/>
        <end position="412"/>
    </location>
</feature>
<comment type="caution">
    <text evidence="2">The sequence shown here is derived from an EMBL/GenBank/DDBJ whole genome shotgun (WGS) entry which is preliminary data.</text>
</comment>
<feature type="compositionally biased region" description="Basic and acidic residues" evidence="1">
    <location>
        <begin position="291"/>
        <end position="307"/>
    </location>
</feature>
<feature type="compositionally biased region" description="Basic residues" evidence="1">
    <location>
        <begin position="369"/>
        <end position="388"/>
    </location>
</feature>
<feature type="compositionally biased region" description="Basic and acidic residues" evidence="1">
    <location>
        <begin position="468"/>
        <end position="480"/>
    </location>
</feature>
<evidence type="ECO:0000313" key="3">
    <source>
        <dbReference type="EMBL" id="CAL1169103.1"/>
    </source>
</evidence>
<keyword evidence="4" id="KW-1185">Reference proteome</keyword>
<feature type="compositionally biased region" description="Basic residues" evidence="1">
    <location>
        <begin position="281"/>
        <end position="290"/>
    </location>
</feature>
<feature type="compositionally biased region" description="Basic residues" evidence="1">
    <location>
        <begin position="481"/>
        <end position="492"/>
    </location>
</feature>
<feature type="region of interest" description="Disordered" evidence="1">
    <location>
        <begin position="620"/>
        <end position="677"/>
    </location>
</feature>
<evidence type="ECO:0000256" key="1">
    <source>
        <dbReference type="SAM" id="MobiDB-lite"/>
    </source>
</evidence>
<dbReference type="AlphaFoldDB" id="A0A9P1DT94"/>
<proteinExistence type="predicted"/>
<feature type="compositionally biased region" description="Basic and acidic residues" evidence="1">
    <location>
        <begin position="1080"/>
        <end position="1107"/>
    </location>
</feature>
<feature type="region of interest" description="Disordered" evidence="1">
    <location>
        <begin position="197"/>
        <end position="492"/>
    </location>
</feature>
<reference evidence="2" key="1">
    <citation type="submission" date="2022-10" db="EMBL/GenBank/DDBJ databases">
        <authorList>
            <person name="Chen Y."/>
            <person name="Dougan E. K."/>
            <person name="Chan C."/>
            <person name="Rhodes N."/>
            <person name="Thang M."/>
        </authorList>
    </citation>
    <scope>NUCLEOTIDE SEQUENCE</scope>
</reference>
<dbReference type="EMBL" id="CAMXCT030006545">
    <property type="protein sequence ID" value="CAL4803040.1"/>
    <property type="molecule type" value="Genomic_DNA"/>
</dbReference>
<feature type="non-terminal residue" evidence="2">
    <location>
        <position position="1"/>
    </location>
</feature>
<reference evidence="3" key="2">
    <citation type="submission" date="2024-04" db="EMBL/GenBank/DDBJ databases">
        <authorList>
            <person name="Chen Y."/>
            <person name="Shah S."/>
            <person name="Dougan E. K."/>
            <person name="Thang M."/>
            <person name="Chan C."/>
        </authorList>
    </citation>
    <scope>NUCLEOTIDE SEQUENCE [LARGE SCALE GENOMIC DNA]</scope>
</reference>
<sequence>MACPVVEAWLADPMLAARGAAGQLCTVSGKRLKRSDVIANGMAIAPVIKHMGARSAARKQAWVLKRLISLFTRGASRGHYPREHGMRLIFNMAGIDLPTDPRYSCADEADESGEEEESEHDELVDPNPTCSNANVVHGGIDFDNATSGEKKPDPTKSGKAPPDVESAKGKLEFGAIYMGDMDNMDTLPYELGEPEILLKDLPPSPTVPTSVEDPGSKPAADKLDLGEMTISRPGILKSLKPVSPAEQSDLTKSKRKQRGKGSDDDNDSYADDVEAGLSTKAARKPKARAKATKEPKEKQATKEPKEKTTRKRQCKEANEAMPAKKVKREDSLPKVAKVVKKRKAVATQKLEPKDSQEVDAASPVSTKVKAPRKARKARKARNHAAKTKTTREGFPEERKAGKTKAEVEHDTENLPGKRKRRANNLEEGKAEEWRKEKRPEAKKADGKQKRATKAKEDKLPKSTKTKAKAKENDPDMIKAKQEKKKQLSRKSAAYHRAFKKAKDEGMTEEEARAKAKEVLIAVVLGVMWCQCTLMCILLLAKHCYFVLEQPSNTLLQRHRRWEDFCNRTAYVWRMEFWMQLLGAASAKRCYPEGFGLQLLKVYEGRGPTEARKKRIAELQQRIGSAAPPPKEVPGGPSYASGDGEYVPGNPKDSLSRHPLGEVGSKPRSDDSLGGTTPEYESYWRVEEREAKKQAKALANCEGDNDQKKLKEVPSNVTPGEGSTGKGKEHEVKEPEGCAADPVPKVKGEVKGTCRQPEQGEKGHAPGGDGVDRERGEGHAPPSDANESDSDDSIPLGYSPSSRAPTQKKPSKFDKYYYKLRRYVNADGSRAICKASKDTLQLWKTEDGEKLKALLAQHEDFKKMELAVSKWVKSTKNDGKAGKWITKDMVEKSWRWATARGRIRTNEMHGVEEAKLVLEENFAENTETGEMNHLESNGLFEDTDGVLLDATAPSDETAAPSAPNSQQAKEAALAAAGGGGNKKLVFPSIQRNDSPLSILPQWLSVLGKKVDAASVTQERLMAKNIHRATEIGNEMAAIIKRMNGYYDSLNAKQAEYLATDLSQQDCDGLKKELSALYASCTKDDNPPDAVKKELPSKRPKRKSADGSKGKRKHSEADETEPVESGSKASGASTEKKTPKEKKKASKVEKPKDAVQCCFGNGGAVVQQCPDSDEDGGNSLGLGTNCGHDYNLEGLGRYRRSRSGRERGGNAA</sequence>